<proteinExistence type="predicted"/>
<evidence type="ECO:0000313" key="1">
    <source>
        <dbReference type="EMBL" id="PHH65732.1"/>
    </source>
</evidence>
<dbReference type="Gene3D" id="3.40.50.150">
    <property type="entry name" value="Vaccinia Virus protein VP39"/>
    <property type="match status" value="1"/>
</dbReference>
<dbReference type="STRING" id="1399860.A0A2C5YEM0"/>
<dbReference type="InterPro" id="IPR029063">
    <property type="entry name" value="SAM-dependent_MTases_sf"/>
</dbReference>
<name>A0A2C5YEM0_9HYPO</name>
<dbReference type="AlphaFoldDB" id="A0A2C5YEM0"/>
<dbReference type="PANTHER" id="PTHR45036:SF1">
    <property type="entry name" value="METHYLTRANSFERASE LIKE 7A"/>
    <property type="match status" value="1"/>
</dbReference>
<dbReference type="PANTHER" id="PTHR45036">
    <property type="entry name" value="METHYLTRANSFERASE LIKE 7B"/>
    <property type="match status" value="1"/>
</dbReference>
<dbReference type="InterPro" id="IPR052356">
    <property type="entry name" value="Thiol_S-MT"/>
</dbReference>
<dbReference type="EMBL" id="NJET01000014">
    <property type="protein sequence ID" value="PHH65732.1"/>
    <property type="molecule type" value="Genomic_DNA"/>
</dbReference>
<dbReference type="Proteomes" id="UP000226192">
    <property type="component" value="Unassembled WGS sequence"/>
</dbReference>
<reference evidence="1 2" key="1">
    <citation type="submission" date="2017-06" db="EMBL/GenBank/DDBJ databases">
        <title>Ant-infecting Ophiocordyceps genomes reveal a high diversity of potential behavioral manipulation genes and a possible major role for enterotoxins.</title>
        <authorList>
            <person name="De Bekker C."/>
            <person name="Evans H.C."/>
            <person name="Brachmann A."/>
            <person name="Hughes D.P."/>
        </authorList>
    </citation>
    <scope>NUCLEOTIDE SEQUENCE [LARGE SCALE GENOMIC DNA]</scope>
    <source>
        <strain evidence="1 2">Map64</strain>
    </source>
</reference>
<dbReference type="CDD" id="cd02440">
    <property type="entry name" value="AdoMet_MTases"/>
    <property type="match status" value="1"/>
</dbReference>
<evidence type="ECO:0000313" key="2">
    <source>
        <dbReference type="Proteomes" id="UP000226192"/>
    </source>
</evidence>
<organism evidence="1 2">
    <name type="scientific">Ophiocordyceps australis</name>
    <dbReference type="NCBI Taxonomy" id="1399860"/>
    <lineage>
        <taxon>Eukaryota</taxon>
        <taxon>Fungi</taxon>
        <taxon>Dikarya</taxon>
        <taxon>Ascomycota</taxon>
        <taxon>Pezizomycotina</taxon>
        <taxon>Sordariomycetes</taxon>
        <taxon>Hypocreomycetidae</taxon>
        <taxon>Hypocreales</taxon>
        <taxon>Ophiocordycipitaceae</taxon>
        <taxon>Ophiocordyceps</taxon>
    </lineage>
</organism>
<keyword evidence="2" id="KW-1185">Reference proteome</keyword>
<dbReference type="Pfam" id="PF13489">
    <property type="entry name" value="Methyltransf_23"/>
    <property type="match status" value="1"/>
</dbReference>
<dbReference type="OrthoDB" id="540004at2759"/>
<accession>A0A2C5YEM0</accession>
<evidence type="ECO:0008006" key="3">
    <source>
        <dbReference type="Google" id="ProtNLM"/>
    </source>
</evidence>
<gene>
    <name evidence="1" type="ORF">CDD81_1459</name>
</gene>
<protein>
    <recommendedName>
        <fullName evidence="3">Methyltransferase type 11 domain-containing protein</fullName>
    </recommendedName>
</protein>
<dbReference type="SUPFAM" id="SSF53335">
    <property type="entry name" value="S-adenosyl-L-methionine-dependent methyltransferases"/>
    <property type="match status" value="1"/>
</dbReference>
<sequence>MAAFLYTLRDLFFHLVEPWCFMAISVRHIPQTIAAIVHAGEQHKLLSQSAFSNTLFAHFWATIGPEIRANAGEYVVPLLEGRVQAGHVCADAAHPPLCGTIIEVGAGCGTWVDVFARIRDTHPEAPITKIYGVEPHPQSAASLTRRVQNLGLDDIYEIVPVGIESLEDSDSWQGSIAPGSVDCIVSILCMCSIPDAEVNMRRLYRLLKPGGRWYVYEHVKTTRGGPLVSLYQRLVNIPWSFLLGSCRLCCSTEMRLRAAGQWSEIDLAQPPEQPPYQIIPHLIGTLTK</sequence>
<comment type="caution">
    <text evidence="1">The sequence shown here is derived from an EMBL/GenBank/DDBJ whole genome shotgun (WGS) entry which is preliminary data.</text>
</comment>